<dbReference type="PANTHER" id="PTHR36503:SF2">
    <property type="entry name" value="BLR2408 PROTEIN"/>
    <property type="match status" value="1"/>
</dbReference>
<reference evidence="2 3" key="1">
    <citation type="journal article" date="2016" name="PLoS Pathog.">
        <title>Biosynthesis of antibiotic leucinostatins in bio-control fungus Purpureocillium lilacinum and their inhibition on phytophthora revealed by genome mining.</title>
        <authorList>
            <person name="Wang G."/>
            <person name="Liu Z."/>
            <person name="Lin R."/>
            <person name="Li E."/>
            <person name="Mao Z."/>
            <person name="Ling J."/>
            <person name="Yang Y."/>
            <person name="Yin W.B."/>
            <person name="Xie B."/>
        </authorList>
    </citation>
    <scope>NUCLEOTIDE SEQUENCE [LARGE SCALE GENOMIC DNA]</scope>
    <source>
        <strain evidence="2">170</strain>
    </source>
</reference>
<dbReference type="OrthoDB" id="4181370at2759"/>
<gene>
    <name evidence="2" type="ORF">VFPPC_06576</name>
</gene>
<evidence type="ECO:0000313" key="3">
    <source>
        <dbReference type="Proteomes" id="UP000078397"/>
    </source>
</evidence>
<dbReference type="InterPro" id="IPR004360">
    <property type="entry name" value="Glyas_Fos-R_dOase_dom"/>
</dbReference>
<sequence>MPRCNQFVSWPGSQPRELYLRHCSERLTASQPFIFLNSPSQPISPLPSPRGSSFTLALHSHQAALAPHCLNSAHGARIRSRLVNQCCLRADGIHGSQSNLNLLVPVGLGGLKPCSYKYGPQSSTCRGIRIRSINKTQVSILFELQTLPPLQATSAIIMPPSIEAPPSLYINIHTTDAAAAEKFFKGLGFNFISEFSDTKSRAFRLPEPNANVGVMIHMHERFKEFIRPNTVITDAHKETECLFSISLEKKEDVDAWINKVVELGGTADPFTMKDYGAECNMYSRSFTDLDGHIWEVLALTK</sequence>
<name>A0A179F4U3_METCM</name>
<feature type="domain" description="Glyoxalase/fosfomycin resistance/dioxygenase" evidence="1">
    <location>
        <begin position="170"/>
        <end position="296"/>
    </location>
</feature>
<dbReference type="Gene3D" id="3.10.180.10">
    <property type="entry name" value="2,3-Dihydroxybiphenyl 1,2-Dioxygenase, domain 1"/>
    <property type="match status" value="1"/>
</dbReference>
<evidence type="ECO:0000259" key="1">
    <source>
        <dbReference type="Pfam" id="PF00903"/>
    </source>
</evidence>
<protein>
    <submittedName>
        <fullName evidence="2">Glyoxalase-like domain-containing protein</fullName>
    </submittedName>
</protein>
<dbReference type="RefSeq" id="XP_018138313.1">
    <property type="nucleotide sequence ID" value="XM_018285587.1"/>
</dbReference>
<organism evidence="2 3">
    <name type="scientific">Pochonia chlamydosporia 170</name>
    <dbReference type="NCBI Taxonomy" id="1380566"/>
    <lineage>
        <taxon>Eukaryota</taxon>
        <taxon>Fungi</taxon>
        <taxon>Dikarya</taxon>
        <taxon>Ascomycota</taxon>
        <taxon>Pezizomycotina</taxon>
        <taxon>Sordariomycetes</taxon>
        <taxon>Hypocreomycetidae</taxon>
        <taxon>Hypocreales</taxon>
        <taxon>Clavicipitaceae</taxon>
        <taxon>Pochonia</taxon>
    </lineage>
</organism>
<dbReference type="AlphaFoldDB" id="A0A179F4U3"/>
<dbReference type="KEGG" id="pchm:VFPPC_06576"/>
<evidence type="ECO:0000313" key="2">
    <source>
        <dbReference type="EMBL" id="OAQ60435.1"/>
    </source>
</evidence>
<dbReference type="InterPro" id="IPR029068">
    <property type="entry name" value="Glyas_Bleomycin-R_OHBP_Dase"/>
</dbReference>
<proteinExistence type="predicted"/>
<comment type="caution">
    <text evidence="2">The sequence shown here is derived from an EMBL/GenBank/DDBJ whole genome shotgun (WGS) entry which is preliminary data.</text>
</comment>
<dbReference type="SUPFAM" id="SSF54593">
    <property type="entry name" value="Glyoxalase/Bleomycin resistance protein/Dihydroxybiphenyl dioxygenase"/>
    <property type="match status" value="1"/>
</dbReference>
<dbReference type="Proteomes" id="UP000078397">
    <property type="component" value="Unassembled WGS sequence"/>
</dbReference>
<dbReference type="GeneID" id="28849581"/>
<dbReference type="EMBL" id="LSBJ02000008">
    <property type="protein sequence ID" value="OAQ60435.1"/>
    <property type="molecule type" value="Genomic_DNA"/>
</dbReference>
<dbReference type="Pfam" id="PF00903">
    <property type="entry name" value="Glyoxalase"/>
    <property type="match status" value="1"/>
</dbReference>
<accession>A0A179F4U3</accession>
<keyword evidence="3" id="KW-1185">Reference proteome</keyword>
<dbReference type="PANTHER" id="PTHR36503">
    <property type="entry name" value="BLR2520 PROTEIN"/>
    <property type="match status" value="1"/>
</dbReference>